<accession>A0AAV5BR95</accession>
<sequence>MRLEAELAYGHVPLSRSGQDKVVLEDLSKLQDVCIEIPIKSPKIGDDDMHLSQVVQEPLEDGQIPLLIRSEVDQLIGHQLIKALSGRDKVVMEDLSKLQDVCVEILVKSPKIGDDNIHLPQVAQEPLEDGQTPLLIRSEADQLIGHKLIKVLSNFKQNVVAPLSSSNLRRNHNLKNKINCRKPTVKVV</sequence>
<reference evidence="1" key="2">
    <citation type="submission" date="2021-12" db="EMBL/GenBank/DDBJ databases">
        <title>Resequencing data analysis of finger millet.</title>
        <authorList>
            <person name="Hatakeyama M."/>
            <person name="Aluri S."/>
            <person name="Balachadran M.T."/>
            <person name="Sivarajan S.R."/>
            <person name="Poveda L."/>
            <person name="Shimizu-Inatsugi R."/>
            <person name="Schlapbach R."/>
            <person name="Sreeman S.M."/>
            <person name="Shimizu K.K."/>
        </authorList>
    </citation>
    <scope>NUCLEOTIDE SEQUENCE</scope>
</reference>
<dbReference type="AlphaFoldDB" id="A0AAV5BR95"/>
<evidence type="ECO:0000313" key="1">
    <source>
        <dbReference type="EMBL" id="GJM88133.1"/>
    </source>
</evidence>
<keyword evidence="2" id="KW-1185">Reference proteome</keyword>
<dbReference type="EMBL" id="BQKI01000002">
    <property type="protein sequence ID" value="GJM88133.1"/>
    <property type="molecule type" value="Genomic_DNA"/>
</dbReference>
<proteinExistence type="predicted"/>
<organism evidence="1 2">
    <name type="scientific">Eleusine coracana subsp. coracana</name>
    <dbReference type="NCBI Taxonomy" id="191504"/>
    <lineage>
        <taxon>Eukaryota</taxon>
        <taxon>Viridiplantae</taxon>
        <taxon>Streptophyta</taxon>
        <taxon>Embryophyta</taxon>
        <taxon>Tracheophyta</taxon>
        <taxon>Spermatophyta</taxon>
        <taxon>Magnoliopsida</taxon>
        <taxon>Liliopsida</taxon>
        <taxon>Poales</taxon>
        <taxon>Poaceae</taxon>
        <taxon>PACMAD clade</taxon>
        <taxon>Chloridoideae</taxon>
        <taxon>Cynodonteae</taxon>
        <taxon>Eleusininae</taxon>
        <taxon>Eleusine</taxon>
    </lineage>
</organism>
<comment type="caution">
    <text evidence="1">The sequence shown here is derived from an EMBL/GenBank/DDBJ whole genome shotgun (WGS) entry which is preliminary data.</text>
</comment>
<evidence type="ECO:0000313" key="2">
    <source>
        <dbReference type="Proteomes" id="UP001054889"/>
    </source>
</evidence>
<reference evidence="1" key="1">
    <citation type="journal article" date="2018" name="DNA Res.">
        <title>Multiple hybrid de novo genome assembly of finger millet, an orphan allotetraploid crop.</title>
        <authorList>
            <person name="Hatakeyama M."/>
            <person name="Aluri S."/>
            <person name="Balachadran M.T."/>
            <person name="Sivarajan S.R."/>
            <person name="Patrignani A."/>
            <person name="Gruter S."/>
            <person name="Poveda L."/>
            <person name="Shimizu-Inatsugi R."/>
            <person name="Baeten J."/>
            <person name="Francoijs K.J."/>
            <person name="Nataraja K.N."/>
            <person name="Reddy Y.A.N."/>
            <person name="Phadnis S."/>
            <person name="Ravikumar R.L."/>
            <person name="Schlapbach R."/>
            <person name="Sreeman S.M."/>
            <person name="Shimizu K.K."/>
        </authorList>
    </citation>
    <scope>NUCLEOTIDE SEQUENCE</scope>
</reference>
<gene>
    <name evidence="1" type="primary">ga04160</name>
    <name evidence="1" type="ORF">PR202_ga04160</name>
</gene>
<name>A0AAV5BR95_ELECO</name>
<protein>
    <submittedName>
        <fullName evidence="1">Uncharacterized protein</fullName>
    </submittedName>
</protein>
<dbReference type="Proteomes" id="UP001054889">
    <property type="component" value="Unassembled WGS sequence"/>
</dbReference>